<keyword evidence="8" id="KW-0653">Protein transport</keyword>
<evidence type="ECO:0000256" key="11">
    <source>
        <dbReference type="SAM" id="Coils"/>
    </source>
</evidence>
<evidence type="ECO:0000313" key="13">
    <source>
        <dbReference type="Proteomes" id="UP000306825"/>
    </source>
</evidence>
<dbReference type="Proteomes" id="UP000306825">
    <property type="component" value="Chromosome"/>
</dbReference>
<keyword evidence="4" id="KW-0813">Transport</keyword>
<dbReference type="Pfam" id="PF02050">
    <property type="entry name" value="FliJ"/>
    <property type="match status" value="1"/>
</dbReference>
<reference evidence="12 13" key="1">
    <citation type="submission" date="2019-05" db="EMBL/GenBank/DDBJ databases">
        <title>A comparative analysis of the Nautiliaceae.</title>
        <authorList>
            <person name="Grosche A."/>
            <person name="Smedile F."/>
            <person name="Vetriani C."/>
        </authorList>
    </citation>
    <scope>NUCLEOTIDE SEQUENCE [LARGE SCALE GENOMIC DNA]</scope>
    <source>
        <strain evidence="12 13">TB-2</strain>
    </source>
</reference>
<evidence type="ECO:0000256" key="9">
    <source>
        <dbReference type="ARBA" id="ARBA00023136"/>
    </source>
</evidence>
<dbReference type="InterPro" id="IPR053716">
    <property type="entry name" value="Flag_assembly_chemotaxis_eff"/>
</dbReference>
<evidence type="ECO:0000256" key="10">
    <source>
        <dbReference type="ARBA" id="ARBA00023225"/>
    </source>
</evidence>
<protein>
    <recommendedName>
        <fullName evidence="3">Flagellar FliJ protein</fullName>
    </recommendedName>
</protein>
<dbReference type="InterPro" id="IPR012823">
    <property type="entry name" value="Flagell_FliJ"/>
</dbReference>
<evidence type="ECO:0000256" key="7">
    <source>
        <dbReference type="ARBA" id="ARBA00022795"/>
    </source>
</evidence>
<keyword evidence="11" id="KW-0175">Coiled coil</keyword>
<keyword evidence="7" id="KW-1005">Bacterial flagellum biogenesis</keyword>
<dbReference type="EMBL" id="CP040463">
    <property type="protein sequence ID" value="QCT93929.1"/>
    <property type="molecule type" value="Genomic_DNA"/>
</dbReference>
<evidence type="ECO:0000256" key="1">
    <source>
        <dbReference type="ARBA" id="ARBA00004413"/>
    </source>
</evidence>
<evidence type="ECO:0000256" key="2">
    <source>
        <dbReference type="ARBA" id="ARBA00010004"/>
    </source>
</evidence>
<evidence type="ECO:0000256" key="8">
    <source>
        <dbReference type="ARBA" id="ARBA00022927"/>
    </source>
</evidence>
<name>A0ABX5V8J4_9BACT</name>
<keyword evidence="13" id="KW-1185">Reference proteome</keyword>
<organism evidence="12 13">
    <name type="scientific">Caminibacter mediatlanticus TB-2</name>
    <dbReference type="NCBI Taxonomy" id="391592"/>
    <lineage>
        <taxon>Bacteria</taxon>
        <taxon>Pseudomonadati</taxon>
        <taxon>Campylobacterota</taxon>
        <taxon>Epsilonproteobacteria</taxon>
        <taxon>Nautiliales</taxon>
        <taxon>Nautiliaceae</taxon>
        <taxon>Caminibacter</taxon>
    </lineage>
</organism>
<evidence type="ECO:0000256" key="3">
    <source>
        <dbReference type="ARBA" id="ARBA00020392"/>
    </source>
</evidence>
<proteinExistence type="inferred from homology"/>
<sequence>MKTKFDSVVKIKKQKVDKIERNIQKINSSIKMLKMKIEELRKSFNSLSLPSSGNFATLQQISLQKNTFLSEIKSYENQIKILENRKSELIKELKKANIEYEKMKYLQNEEIKKKIKNIRLKESKEMDEIAIILRNK</sequence>
<comment type="subcellular location">
    <subcellularLocation>
        <location evidence="1">Cell membrane</location>
        <topology evidence="1">Peripheral membrane protein</topology>
        <orientation evidence="1">Cytoplasmic side</orientation>
    </subcellularLocation>
</comment>
<feature type="coiled-coil region" evidence="11">
    <location>
        <begin position="9"/>
        <end position="106"/>
    </location>
</feature>
<keyword evidence="5" id="KW-1003">Cell membrane</keyword>
<evidence type="ECO:0000313" key="12">
    <source>
        <dbReference type="EMBL" id="QCT93929.1"/>
    </source>
</evidence>
<evidence type="ECO:0000256" key="4">
    <source>
        <dbReference type="ARBA" id="ARBA00022448"/>
    </source>
</evidence>
<dbReference type="RefSeq" id="WP_138322886.1">
    <property type="nucleotide sequence ID" value="NZ_CP040463.1"/>
</dbReference>
<gene>
    <name evidence="12" type="ORF">FE773_01650</name>
</gene>
<dbReference type="Gene3D" id="1.10.287.1700">
    <property type="match status" value="1"/>
</dbReference>
<evidence type="ECO:0000256" key="6">
    <source>
        <dbReference type="ARBA" id="ARBA00022500"/>
    </source>
</evidence>
<keyword evidence="6" id="KW-0145">Chemotaxis</keyword>
<evidence type="ECO:0000256" key="5">
    <source>
        <dbReference type="ARBA" id="ARBA00022475"/>
    </source>
</evidence>
<keyword evidence="9" id="KW-0472">Membrane</keyword>
<comment type="similarity">
    <text evidence="2">Belongs to the FliJ family.</text>
</comment>
<accession>A0ABX5V8J4</accession>
<keyword evidence="10" id="KW-1006">Bacterial flagellum protein export</keyword>